<dbReference type="SUPFAM" id="SSF141371">
    <property type="entry name" value="PilZ domain-like"/>
    <property type="match status" value="1"/>
</dbReference>
<organism evidence="3 4">
    <name type="scientific">Candidatus Acidiferrum panamense</name>
    <dbReference type="NCBI Taxonomy" id="2741543"/>
    <lineage>
        <taxon>Bacteria</taxon>
        <taxon>Pseudomonadati</taxon>
        <taxon>Acidobacteriota</taxon>
        <taxon>Terriglobia</taxon>
        <taxon>Candidatus Acidiferrales</taxon>
        <taxon>Candidatus Acidiferrum</taxon>
    </lineage>
</organism>
<dbReference type="EMBL" id="JACDQQ010002694">
    <property type="protein sequence ID" value="MBA0088819.1"/>
    <property type="molecule type" value="Genomic_DNA"/>
</dbReference>
<protein>
    <submittedName>
        <fullName evidence="3">PilZ domain-containing protein</fullName>
    </submittedName>
</protein>
<name>A0A7V8NWJ4_9BACT</name>
<keyword evidence="4" id="KW-1185">Reference proteome</keyword>
<dbReference type="AlphaFoldDB" id="A0A7V8NWJ4"/>
<dbReference type="Proteomes" id="UP000567293">
    <property type="component" value="Unassembled WGS sequence"/>
</dbReference>
<reference evidence="3" key="1">
    <citation type="submission" date="2020-06" db="EMBL/GenBank/DDBJ databases">
        <title>Legume-microbial interactions unlock mineral nutrients during tropical forest succession.</title>
        <authorList>
            <person name="Epihov D.Z."/>
        </authorList>
    </citation>
    <scope>NUCLEOTIDE SEQUENCE [LARGE SCALE GENOMIC DNA]</scope>
    <source>
        <strain evidence="3">Pan2503</strain>
    </source>
</reference>
<dbReference type="GO" id="GO:0035438">
    <property type="term" value="F:cyclic-di-GMP binding"/>
    <property type="evidence" value="ECO:0007669"/>
    <property type="project" value="InterPro"/>
</dbReference>
<proteinExistence type="predicted"/>
<dbReference type="InterPro" id="IPR009875">
    <property type="entry name" value="PilZ_domain"/>
</dbReference>
<evidence type="ECO:0000313" key="4">
    <source>
        <dbReference type="Proteomes" id="UP000567293"/>
    </source>
</evidence>
<dbReference type="Pfam" id="PF07238">
    <property type="entry name" value="PilZ"/>
    <property type="match status" value="1"/>
</dbReference>
<sequence>MSATRRAIPAEARPDESTTGLREAPAAALVAAANPQIPRTAARMAAAQLVVTELPRTPALRLVPLLRSSRPRQFVHVPTHAVGVHPEQRQYPRAKLKLPLRLRAVGGEPEPYPITVVMRDISSTGVYFLCPKQLAAGTQVELEVVLVSKPMGRGSVVMTTMAHVCRSEAAAMPGWYGLAALFDDVQFDHDDDLPSRFRRP</sequence>
<feature type="domain" description="PilZ" evidence="2">
    <location>
        <begin position="87"/>
        <end position="177"/>
    </location>
</feature>
<evidence type="ECO:0000256" key="1">
    <source>
        <dbReference type="SAM" id="MobiDB-lite"/>
    </source>
</evidence>
<accession>A0A7V8NWJ4</accession>
<evidence type="ECO:0000313" key="3">
    <source>
        <dbReference type="EMBL" id="MBA0088819.1"/>
    </source>
</evidence>
<comment type="caution">
    <text evidence="3">The sequence shown here is derived from an EMBL/GenBank/DDBJ whole genome shotgun (WGS) entry which is preliminary data.</text>
</comment>
<gene>
    <name evidence="3" type="ORF">HRJ53_27845</name>
</gene>
<evidence type="ECO:0000259" key="2">
    <source>
        <dbReference type="Pfam" id="PF07238"/>
    </source>
</evidence>
<dbReference type="Gene3D" id="2.40.10.220">
    <property type="entry name" value="predicted glycosyltransferase like domains"/>
    <property type="match status" value="1"/>
</dbReference>
<feature type="region of interest" description="Disordered" evidence="1">
    <location>
        <begin position="1"/>
        <end position="21"/>
    </location>
</feature>